<evidence type="ECO:0000313" key="1">
    <source>
        <dbReference type="Proteomes" id="UP000245341"/>
    </source>
</evidence>
<reference evidence="2" key="1">
    <citation type="submission" date="2025-08" db="UniProtKB">
        <authorList>
            <consortium name="RefSeq"/>
        </authorList>
    </citation>
    <scope>IDENTIFICATION</scope>
    <source>
        <tissue evidence="2">Liver</tissue>
    </source>
</reference>
<accession>A0A7F8QJR6</accession>
<name>A0A7F8QJR6_LEPWE</name>
<dbReference type="AlphaFoldDB" id="A0A7F8QJR6"/>
<dbReference type="KEGG" id="lww:102749634"/>
<evidence type="ECO:0000313" key="2">
    <source>
        <dbReference type="RefSeq" id="XP_030881445.1"/>
    </source>
</evidence>
<dbReference type="GeneID" id="102749634"/>
<sequence length="44" mass="4712">MAPAAASGGSTLPRGFAVFTTFPDLLFFFEFPIKGKSEGQTGWE</sequence>
<dbReference type="Proteomes" id="UP000245341">
    <property type="component" value="Unplaced"/>
</dbReference>
<proteinExistence type="predicted"/>
<keyword evidence="1" id="KW-1185">Reference proteome</keyword>
<organism evidence="1 2">
    <name type="scientific">Leptonychotes weddellii</name>
    <name type="common">Weddell seal</name>
    <name type="synonym">Otaria weddellii</name>
    <dbReference type="NCBI Taxonomy" id="9713"/>
    <lineage>
        <taxon>Eukaryota</taxon>
        <taxon>Metazoa</taxon>
        <taxon>Chordata</taxon>
        <taxon>Craniata</taxon>
        <taxon>Vertebrata</taxon>
        <taxon>Euteleostomi</taxon>
        <taxon>Mammalia</taxon>
        <taxon>Eutheria</taxon>
        <taxon>Laurasiatheria</taxon>
        <taxon>Carnivora</taxon>
        <taxon>Caniformia</taxon>
        <taxon>Pinnipedia</taxon>
        <taxon>Phocidae</taxon>
        <taxon>Monachinae</taxon>
        <taxon>Lobodontini</taxon>
        <taxon>Leptonychotes</taxon>
    </lineage>
</organism>
<protein>
    <submittedName>
        <fullName evidence="2">Myelin and lymphocyte protein-like</fullName>
    </submittedName>
</protein>
<dbReference type="RefSeq" id="XP_030881445.1">
    <property type="nucleotide sequence ID" value="XM_031025585.1"/>
</dbReference>
<gene>
    <name evidence="2" type="primary">LOC102749634</name>
</gene>